<keyword evidence="1 2" id="KW-0812">Transmembrane</keyword>
<keyword evidence="1" id="KW-1134">Transmembrane beta strand</keyword>
<dbReference type="InterPro" id="IPR037066">
    <property type="entry name" value="Plug_dom_sf"/>
</dbReference>
<proteinExistence type="inferred from homology"/>
<dbReference type="InterPro" id="IPR008756">
    <property type="entry name" value="Peptidase_M56"/>
</dbReference>
<feature type="transmembrane region" description="Helical" evidence="2">
    <location>
        <begin position="94"/>
        <end position="115"/>
    </location>
</feature>
<dbReference type="PANTHER" id="PTHR34978">
    <property type="entry name" value="POSSIBLE SENSOR-TRANSDUCER PROTEIN BLAR"/>
    <property type="match status" value="1"/>
</dbReference>
<gene>
    <name evidence="5" type="ORF">GCM10011425_32320</name>
</gene>
<keyword evidence="6" id="KW-1185">Reference proteome</keyword>
<dbReference type="NCBIfam" id="TIGR04057">
    <property type="entry name" value="SusC_RagA_signa"/>
    <property type="match status" value="1"/>
</dbReference>
<dbReference type="InterPro" id="IPR052173">
    <property type="entry name" value="Beta-lactam_resp_regulator"/>
</dbReference>
<name>A0A917JCN6_9SPHI</name>
<dbReference type="Gene3D" id="2.170.130.10">
    <property type="entry name" value="TonB-dependent receptor, plug domain"/>
    <property type="match status" value="2"/>
</dbReference>
<keyword evidence="2" id="KW-1133">Transmembrane helix</keyword>
<dbReference type="Pfam" id="PF07715">
    <property type="entry name" value="Plug"/>
    <property type="match status" value="1"/>
</dbReference>
<comment type="subcellular location">
    <subcellularLocation>
        <location evidence="1">Cell outer membrane</location>
        <topology evidence="1">Multi-pass membrane protein</topology>
    </subcellularLocation>
</comment>
<feature type="transmembrane region" description="Helical" evidence="2">
    <location>
        <begin position="268"/>
        <end position="286"/>
    </location>
</feature>
<dbReference type="Pfam" id="PF05569">
    <property type="entry name" value="Peptidase_M56"/>
    <property type="match status" value="1"/>
</dbReference>
<evidence type="ECO:0000313" key="6">
    <source>
        <dbReference type="Proteomes" id="UP000662074"/>
    </source>
</evidence>
<evidence type="ECO:0000256" key="1">
    <source>
        <dbReference type="PROSITE-ProRule" id="PRU01360"/>
    </source>
</evidence>
<keyword evidence="1 2" id="KW-0472">Membrane</keyword>
<evidence type="ECO:0008006" key="7">
    <source>
        <dbReference type="Google" id="ProtNLM"/>
    </source>
</evidence>
<feature type="transmembrane region" description="Helical" evidence="2">
    <location>
        <begin position="6"/>
        <end position="25"/>
    </location>
</feature>
<evidence type="ECO:0000256" key="2">
    <source>
        <dbReference type="SAM" id="Phobius"/>
    </source>
</evidence>
<dbReference type="InterPro" id="IPR023997">
    <property type="entry name" value="TonB-dep_OMP_SusC/RagA_CS"/>
</dbReference>
<evidence type="ECO:0000313" key="5">
    <source>
        <dbReference type="EMBL" id="GGI52020.1"/>
    </source>
</evidence>
<dbReference type="SUPFAM" id="SSF56935">
    <property type="entry name" value="Porins"/>
    <property type="match status" value="2"/>
</dbReference>
<dbReference type="RefSeq" id="WP_188418135.1">
    <property type="nucleotide sequence ID" value="NZ_BMDO01000010.1"/>
</dbReference>
<evidence type="ECO:0000259" key="4">
    <source>
        <dbReference type="Pfam" id="PF07715"/>
    </source>
</evidence>
<feature type="domain" description="Peptidase M56" evidence="3">
    <location>
        <begin position="16"/>
        <end position="258"/>
    </location>
</feature>
<keyword evidence="1" id="KW-0998">Cell outer membrane</keyword>
<dbReference type="InterPro" id="IPR012910">
    <property type="entry name" value="Plug_dom"/>
</dbReference>
<feature type="transmembrane region" description="Helical" evidence="2">
    <location>
        <begin position="37"/>
        <end position="57"/>
    </location>
</feature>
<sequence length="648" mass="71216">MPAILMYLLKVNIALLLFCLCYYTVLRRLTFYTLNRVYLITAILFSSLYPLIDFTAIMQRNEKLVEPIQVAVINFNIRAANFAQPVAQTNYWEWLVIVFWTGVIFMALRLALQFISLLQIYRRSKPATIDNYKVRVISDEANPFSFWQSIYINPHHHGAEELSSIIAHEQVHVSQWHTLDILLAEISLVFYWFNPGVWLMKKAVAENLEFITDRKILQQGIDAKSYQYSLLYASFNTSPNAMVNHFNISTIKKRIIMMNSKRSSAYNLSRYGLIAPAVLALVLVFGTTKAELLKKGAREVKKATEKAITAVSLTLNHIPDNTEGLASADKVKDGATNLTAAAGKKSKIDTTIKLAGISFTADTPKYKPAAKMHFTGPDSGFYVIDGKPVNASEMTNINPNDIVSINIFSELNSSKIFGKGANKGGVLIITKAGENSEVVKSLLKQISDLKGTASAKEAGIYNITPPKGSLNSITIMNTKDSSKLGGSVTVTGSASYSENGKANKYVGQVNIASVEYSKHYPKSFMDSVNGSKRPIVAISTKHGITANDITRDWSLKHDITAKNILDEQPGIIIKGISGVNDPLYIIDGKPAEVTVIKSLKASAIERIDVLKDASATLIYGEKGKNGVVIVTTKEAAKANSLRPAGSKN</sequence>
<accession>A0A917JCN6</accession>
<comment type="caution">
    <text evidence="5">The sequence shown here is derived from an EMBL/GenBank/DDBJ whole genome shotgun (WGS) entry which is preliminary data.</text>
</comment>
<feature type="domain" description="TonB-dependent receptor plug" evidence="4">
    <location>
        <begin position="567"/>
        <end position="627"/>
    </location>
</feature>
<protein>
    <recommendedName>
        <fullName evidence="7">TonB-dependent receptor plug domain-containing protein</fullName>
    </recommendedName>
</protein>
<comment type="similarity">
    <text evidence="1">Belongs to the TonB-dependent receptor family.</text>
</comment>
<dbReference type="GO" id="GO:0009279">
    <property type="term" value="C:cell outer membrane"/>
    <property type="evidence" value="ECO:0007669"/>
    <property type="project" value="UniProtKB-SubCell"/>
</dbReference>
<evidence type="ECO:0000259" key="3">
    <source>
        <dbReference type="Pfam" id="PF05569"/>
    </source>
</evidence>
<reference evidence="5" key="2">
    <citation type="submission" date="2020-09" db="EMBL/GenBank/DDBJ databases">
        <authorList>
            <person name="Sun Q."/>
            <person name="Sedlacek I."/>
        </authorList>
    </citation>
    <scope>NUCLEOTIDE SEQUENCE</scope>
    <source>
        <strain evidence="5">CCM 8711</strain>
    </source>
</reference>
<dbReference type="EMBL" id="BMDO01000010">
    <property type="protein sequence ID" value="GGI52020.1"/>
    <property type="molecule type" value="Genomic_DNA"/>
</dbReference>
<organism evidence="5 6">
    <name type="scientific">Mucilaginibacter galii</name>
    <dbReference type="NCBI Taxonomy" id="2005073"/>
    <lineage>
        <taxon>Bacteria</taxon>
        <taxon>Pseudomonadati</taxon>
        <taxon>Bacteroidota</taxon>
        <taxon>Sphingobacteriia</taxon>
        <taxon>Sphingobacteriales</taxon>
        <taxon>Sphingobacteriaceae</taxon>
        <taxon>Mucilaginibacter</taxon>
    </lineage>
</organism>
<keyword evidence="1" id="KW-0813">Transport</keyword>
<dbReference type="InterPro" id="IPR039426">
    <property type="entry name" value="TonB-dep_rcpt-like"/>
</dbReference>
<dbReference type="Proteomes" id="UP000662074">
    <property type="component" value="Unassembled WGS sequence"/>
</dbReference>
<dbReference type="PROSITE" id="PS52016">
    <property type="entry name" value="TONB_DEPENDENT_REC_3"/>
    <property type="match status" value="1"/>
</dbReference>
<dbReference type="CDD" id="cd07341">
    <property type="entry name" value="M56_BlaR1_MecR1_like"/>
    <property type="match status" value="1"/>
</dbReference>
<dbReference type="PANTHER" id="PTHR34978:SF3">
    <property type="entry name" value="SLR0241 PROTEIN"/>
    <property type="match status" value="1"/>
</dbReference>
<dbReference type="AlphaFoldDB" id="A0A917JCN6"/>
<reference evidence="5" key="1">
    <citation type="journal article" date="2014" name="Int. J. Syst. Evol. Microbiol.">
        <title>Complete genome sequence of Corynebacterium casei LMG S-19264T (=DSM 44701T), isolated from a smear-ripened cheese.</title>
        <authorList>
            <consortium name="US DOE Joint Genome Institute (JGI-PGF)"/>
            <person name="Walter F."/>
            <person name="Albersmeier A."/>
            <person name="Kalinowski J."/>
            <person name="Ruckert C."/>
        </authorList>
    </citation>
    <scope>NUCLEOTIDE SEQUENCE</scope>
    <source>
        <strain evidence="5">CCM 8711</strain>
    </source>
</reference>